<dbReference type="Proteomes" id="UP001560019">
    <property type="component" value="Unassembled WGS sequence"/>
</dbReference>
<accession>A0ABV3XXP7</accession>
<evidence type="ECO:0000313" key="2">
    <source>
        <dbReference type="Proteomes" id="UP001560019"/>
    </source>
</evidence>
<dbReference type="Pfam" id="PF10094">
    <property type="entry name" value="DUF2332"/>
    <property type="match status" value="1"/>
</dbReference>
<evidence type="ECO:0008006" key="3">
    <source>
        <dbReference type="Google" id="ProtNLM"/>
    </source>
</evidence>
<comment type="caution">
    <text evidence="1">The sequence shown here is derived from an EMBL/GenBank/DDBJ whole genome shotgun (WGS) entry which is preliminary data.</text>
</comment>
<dbReference type="InterPro" id="IPR011200">
    <property type="entry name" value="UCP012608"/>
</dbReference>
<proteinExistence type="predicted"/>
<dbReference type="PIRSF" id="PIRSF012608">
    <property type="entry name" value="UCP012608"/>
    <property type="match status" value="1"/>
</dbReference>
<reference evidence="1 2" key="1">
    <citation type="submission" date="2024-06" db="EMBL/GenBank/DDBJ databases">
        <title>Genome of Rhodovulum iodosum, a marine photoferrotroph.</title>
        <authorList>
            <person name="Bianchini G."/>
            <person name="Nikeleit V."/>
            <person name="Kappler A."/>
            <person name="Bryce C."/>
            <person name="Sanchez-Baracaldo P."/>
        </authorList>
    </citation>
    <scope>NUCLEOTIDE SEQUENCE [LARGE SCALE GENOMIC DNA]</scope>
    <source>
        <strain evidence="1 2">UT/N1</strain>
    </source>
</reference>
<protein>
    <recommendedName>
        <fullName evidence="3">DUF2332 domain-containing protein</fullName>
    </recommendedName>
</protein>
<keyword evidence="2" id="KW-1185">Reference proteome</keyword>
<sequence length="330" mass="35196">MARLLRLAADRLAPGLPVAERLLGWQGDLGPAGQSVPLRLAGALHGLVLSGLAPGLAAAYPPHAVDDDWLWREIEHAFRAHEPRLLEWLDRPPQTNEVRRSAALIAAGHWLSARVGLPFVLSEIGASAGLNLNWDRFALALPDGSRRGPRAALLTLNPDWQGLLPPDAQVRVVGRRGVDLSPIDADTPEGALRLCAYLWPDQPERLALTRAALGAPAAPVDRGDALPWLARRLARPRPGALHVVFHTVAWQYLSAPARAAGAEMLAVAGARATPSAPLAHVAMETDGDDPGAGLAVTLWPGGKRVDLGRVDFHGRWVRWNPAPAAAGATR</sequence>
<name>A0ABV3XXP7_9RHOB</name>
<organism evidence="1 2">
    <name type="scientific">Rhodovulum iodosum</name>
    <dbReference type="NCBI Taxonomy" id="68291"/>
    <lineage>
        <taxon>Bacteria</taxon>
        <taxon>Pseudomonadati</taxon>
        <taxon>Pseudomonadota</taxon>
        <taxon>Alphaproteobacteria</taxon>
        <taxon>Rhodobacterales</taxon>
        <taxon>Paracoccaceae</taxon>
        <taxon>Rhodovulum</taxon>
    </lineage>
</organism>
<evidence type="ECO:0000313" key="1">
    <source>
        <dbReference type="EMBL" id="MEX5729829.1"/>
    </source>
</evidence>
<gene>
    <name evidence="1" type="ORF">Ga0609869_003182</name>
</gene>
<dbReference type="EMBL" id="JBEHHI010000003">
    <property type="protein sequence ID" value="MEX5729829.1"/>
    <property type="molecule type" value="Genomic_DNA"/>
</dbReference>